<dbReference type="GeneID" id="35294300"/>
<dbReference type="Gene3D" id="3.40.30.10">
    <property type="entry name" value="Glutaredoxin"/>
    <property type="match status" value="1"/>
</dbReference>
<protein>
    <recommendedName>
        <fullName evidence="3">Thioredoxin</fullName>
    </recommendedName>
</protein>
<dbReference type="KEGG" id="mcak:MCCS_01440"/>
<accession>A0A1W7A860</accession>
<dbReference type="Proteomes" id="UP000194154">
    <property type="component" value="Chromosome"/>
</dbReference>
<dbReference type="InterPro" id="IPR036249">
    <property type="entry name" value="Thioredoxin-like_sf"/>
</dbReference>
<dbReference type="STRING" id="1855823.MCCS_01440"/>
<dbReference type="AlphaFoldDB" id="A0A1W7A860"/>
<evidence type="ECO:0008006" key="3">
    <source>
        <dbReference type="Google" id="ProtNLM"/>
    </source>
</evidence>
<keyword evidence="2" id="KW-1185">Reference proteome</keyword>
<name>A0A1W7A860_9STAP</name>
<dbReference type="RefSeq" id="WP_086041533.1">
    <property type="nucleotide sequence ID" value="NZ_CBCRZA010000011.1"/>
</dbReference>
<evidence type="ECO:0000313" key="1">
    <source>
        <dbReference type="EMBL" id="ARQ05815.1"/>
    </source>
</evidence>
<dbReference type="EMBL" id="CP021059">
    <property type="protein sequence ID" value="ARQ05815.1"/>
    <property type="molecule type" value="Genomic_DNA"/>
</dbReference>
<organism evidence="1 2">
    <name type="scientific">Macrococcoides canis</name>
    <dbReference type="NCBI Taxonomy" id="1855823"/>
    <lineage>
        <taxon>Bacteria</taxon>
        <taxon>Bacillati</taxon>
        <taxon>Bacillota</taxon>
        <taxon>Bacilli</taxon>
        <taxon>Bacillales</taxon>
        <taxon>Staphylococcaceae</taxon>
        <taxon>Macrococcoides</taxon>
    </lineage>
</organism>
<evidence type="ECO:0000313" key="2">
    <source>
        <dbReference type="Proteomes" id="UP000194154"/>
    </source>
</evidence>
<gene>
    <name evidence="1" type="ORF">MCCS_01440</name>
</gene>
<dbReference type="SUPFAM" id="SSF52833">
    <property type="entry name" value="Thioredoxin-like"/>
    <property type="match status" value="1"/>
</dbReference>
<sequence>MKQIHAYEELQSFLQNNEKALVYVMTTGCSVCHADYPKVKAIVTDVNIPSVYLLADEVPEAAGQLSLFSSPVVILFNHEKEYHRQARIIDFDMLKLRISQLLQEY</sequence>
<dbReference type="OrthoDB" id="411356at2"/>
<proteinExistence type="predicted"/>
<reference evidence="1 2" key="1">
    <citation type="journal article" date="2017" name="Int. J. Syst. Evol. Microbiol.">
        <title>Macrococcus canis sp. nov., a skin bacterium associated with infections in dogs.</title>
        <authorList>
            <person name="Gobeli Brawand S."/>
            <person name="Cotting K."/>
            <person name="Gomez-Sanz E."/>
            <person name="Collaud A."/>
            <person name="Thomann A."/>
            <person name="Brodard I."/>
            <person name="Rodriguez-Campos S."/>
            <person name="Strauss C."/>
            <person name="Perreten V."/>
        </authorList>
    </citation>
    <scope>NUCLEOTIDE SEQUENCE [LARGE SCALE GENOMIC DNA]</scope>
    <source>
        <strain evidence="1 2">KM45013</strain>
    </source>
</reference>
<dbReference type="CDD" id="cd02947">
    <property type="entry name" value="TRX_family"/>
    <property type="match status" value="1"/>
</dbReference>